<dbReference type="GO" id="GO:0050660">
    <property type="term" value="F:flavin adenine dinucleotide binding"/>
    <property type="evidence" value="ECO:0007669"/>
    <property type="project" value="TreeGrafter"/>
</dbReference>
<evidence type="ECO:0000256" key="2">
    <source>
        <dbReference type="ARBA" id="ARBA00022630"/>
    </source>
</evidence>
<sequence length="376" mass="40467">MSKKNDDKKNIVIVGGGHSGSLLARDLSTKLDASLYNIILINERPYYVILIAGARLNVTSEGALEDRALVPYDKLFINGNGTAKVGKVTAVEEATPGKGGEVVLEDGERIPYTVLVLASGSSWPGPLNFPQTDADVQAHIARWRKTYEAAKHVVVVGGGAVGIDCWGSERCLARQEGHHRAGQRPPTEPAYPDKFRKDIERRVRLQNIEIIFNEQAGEIPPPGTLGLTLKSGKTIPDADLVVPAFGPRANTGFVASLGSDVLTDKGFVKVKPTLELPAHPGVFAVGDIIEWNEQKQAAKAGAHIAVVAANIVSFLQDKPLKKEYKGSLEMIVIPVGKNGGSGYFDVLWGIVVGDFITRLTKAKDLFVTKSRSARGY</sequence>
<dbReference type="PANTHER" id="PTHR43735">
    <property type="entry name" value="APOPTOSIS-INDUCING FACTOR 1"/>
    <property type="match status" value="1"/>
</dbReference>
<evidence type="ECO:0000313" key="6">
    <source>
        <dbReference type="EMBL" id="OBZ71613.1"/>
    </source>
</evidence>
<keyword evidence="2" id="KW-0285">Flavoprotein</keyword>
<dbReference type="GO" id="GO:0005737">
    <property type="term" value="C:cytoplasm"/>
    <property type="evidence" value="ECO:0007669"/>
    <property type="project" value="TreeGrafter"/>
</dbReference>
<organism evidence="6 7">
    <name type="scientific">Grifola frondosa</name>
    <name type="common">Maitake</name>
    <name type="synonym">Polyporus frondosus</name>
    <dbReference type="NCBI Taxonomy" id="5627"/>
    <lineage>
        <taxon>Eukaryota</taxon>
        <taxon>Fungi</taxon>
        <taxon>Dikarya</taxon>
        <taxon>Basidiomycota</taxon>
        <taxon>Agaricomycotina</taxon>
        <taxon>Agaricomycetes</taxon>
        <taxon>Polyporales</taxon>
        <taxon>Grifolaceae</taxon>
        <taxon>Grifola</taxon>
    </lineage>
</organism>
<evidence type="ECO:0000256" key="4">
    <source>
        <dbReference type="ARBA" id="ARBA00023002"/>
    </source>
</evidence>
<comment type="similarity">
    <text evidence="1">Belongs to the FAD-dependent oxidoreductase family.</text>
</comment>
<feature type="domain" description="FAD/NAD(P)-binding" evidence="5">
    <location>
        <begin position="10"/>
        <end position="298"/>
    </location>
</feature>
<evidence type="ECO:0000256" key="3">
    <source>
        <dbReference type="ARBA" id="ARBA00022827"/>
    </source>
</evidence>
<dbReference type="PANTHER" id="PTHR43735:SF3">
    <property type="entry name" value="FERROPTOSIS SUPPRESSOR PROTEIN 1"/>
    <property type="match status" value="1"/>
</dbReference>
<dbReference type="Pfam" id="PF07992">
    <property type="entry name" value="Pyr_redox_2"/>
    <property type="match status" value="1"/>
</dbReference>
<keyword evidence="3" id="KW-0274">FAD</keyword>
<keyword evidence="7" id="KW-1185">Reference proteome</keyword>
<dbReference type="Proteomes" id="UP000092993">
    <property type="component" value="Unassembled WGS sequence"/>
</dbReference>
<evidence type="ECO:0000256" key="1">
    <source>
        <dbReference type="ARBA" id="ARBA00006442"/>
    </source>
</evidence>
<dbReference type="Gene3D" id="3.50.50.100">
    <property type="match status" value="1"/>
</dbReference>
<proteinExistence type="inferred from homology"/>
<dbReference type="EMBL" id="LUGG01000011">
    <property type="protein sequence ID" value="OBZ71613.1"/>
    <property type="molecule type" value="Genomic_DNA"/>
</dbReference>
<accession>A0A1C7M3R9</accession>
<dbReference type="AlphaFoldDB" id="A0A1C7M3R9"/>
<protein>
    <submittedName>
        <fullName evidence="6">Apoptosis-inducing factor 2</fullName>
    </submittedName>
</protein>
<dbReference type="PRINTS" id="PR00368">
    <property type="entry name" value="FADPNR"/>
</dbReference>
<dbReference type="OMA" id="WRSKYEK"/>
<evidence type="ECO:0000313" key="7">
    <source>
        <dbReference type="Proteomes" id="UP000092993"/>
    </source>
</evidence>
<dbReference type="STRING" id="5627.A0A1C7M3R9"/>
<dbReference type="GO" id="GO:0004174">
    <property type="term" value="F:electron-transferring-flavoprotein dehydrogenase activity"/>
    <property type="evidence" value="ECO:0007669"/>
    <property type="project" value="TreeGrafter"/>
</dbReference>
<dbReference type="InterPro" id="IPR023753">
    <property type="entry name" value="FAD/NAD-binding_dom"/>
</dbReference>
<dbReference type="InterPro" id="IPR036188">
    <property type="entry name" value="FAD/NAD-bd_sf"/>
</dbReference>
<dbReference type="SUPFAM" id="SSF51905">
    <property type="entry name" value="FAD/NAD(P)-binding domain"/>
    <property type="match status" value="2"/>
</dbReference>
<gene>
    <name evidence="6" type="primary">AIFM2</name>
    <name evidence="6" type="ORF">A0H81_08824</name>
</gene>
<dbReference type="PRINTS" id="PR00411">
    <property type="entry name" value="PNDRDTASEI"/>
</dbReference>
<reference evidence="6 7" key="1">
    <citation type="submission" date="2016-03" db="EMBL/GenBank/DDBJ databases">
        <title>Whole genome sequencing of Grifola frondosa 9006-11.</title>
        <authorList>
            <person name="Min B."/>
            <person name="Park H."/>
            <person name="Kim J.-G."/>
            <person name="Cho H."/>
            <person name="Oh Y.-L."/>
            <person name="Kong W.-S."/>
            <person name="Choi I.-G."/>
        </authorList>
    </citation>
    <scope>NUCLEOTIDE SEQUENCE [LARGE SCALE GENOMIC DNA]</scope>
    <source>
        <strain evidence="6 7">9006-11</strain>
    </source>
</reference>
<keyword evidence="4" id="KW-0560">Oxidoreductase</keyword>
<name>A0A1C7M3R9_GRIFR</name>
<comment type="caution">
    <text evidence="6">The sequence shown here is derived from an EMBL/GenBank/DDBJ whole genome shotgun (WGS) entry which is preliminary data.</text>
</comment>
<evidence type="ECO:0000259" key="5">
    <source>
        <dbReference type="Pfam" id="PF07992"/>
    </source>
</evidence>
<dbReference type="OrthoDB" id="202203at2759"/>